<comment type="caution">
    <text evidence="7">The sequence shown here is derived from an EMBL/GenBank/DDBJ whole genome shotgun (WGS) entry which is preliminary data.</text>
</comment>
<name>A0A1Y1S8E9_9MICR</name>
<sequence length="159" mass="19039">MRIEKCWFCSANIYPGKGTVFVRGDSTVFNFCRSKCHKLFKLRKNPRKVKWTKISRILRGKDVVDDRIAQFERRMDEPMMYNRARMAQVVEAIPLVIEKKQQIDRAATVDRIMKAKEQSKMHDLAFMTKNERLLQNDYEKLRRRIVKKKAEKRTEPMLN</sequence>
<dbReference type="PROSITE" id="PS01073">
    <property type="entry name" value="RIBOSOMAL_L24E"/>
    <property type="match status" value="1"/>
</dbReference>
<dbReference type="SMART" id="SM00746">
    <property type="entry name" value="TRASH"/>
    <property type="match status" value="1"/>
</dbReference>
<keyword evidence="8" id="KW-1185">Reference proteome</keyword>
<keyword evidence="3" id="KW-0690">Ribosome biogenesis</keyword>
<dbReference type="CDD" id="cd00472">
    <property type="entry name" value="Ribosomal_L24e_L24"/>
    <property type="match status" value="1"/>
</dbReference>
<evidence type="ECO:0000256" key="4">
    <source>
        <dbReference type="ARBA" id="ARBA00023242"/>
    </source>
</evidence>
<dbReference type="OrthoDB" id="10262490at2759"/>
<dbReference type="InterPro" id="IPR023442">
    <property type="entry name" value="Ribosomal_eL24_CS"/>
</dbReference>
<dbReference type="SUPFAM" id="SSF57716">
    <property type="entry name" value="Glucocorticoid receptor-like (DNA-binding domain)"/>
    <property type="match status" value="1"/>
</dbReference>
<proteinExistence type="inferred from homology"/>
<comment type="subcellular location">
    <subcellularLocation>
        <location evidence="1">Nucleus</location>
    </subcellularLocation>
</comment>
<evidence type="ECO:0000313" key="7">
    <source>
        <dbReference type="EMBL" id="ORD94321.1"/>
    </source>
</evidence>
<dbReference type="VEuPathDB" id="MicrosporidiaDB:ECANGB1_869"/>
<dbReference type="EMBL" id="LWDP01000024">
    <property type="protein sequence ID" value="ORD94321.1"/>
    <property type="molecule type" value="Genomic_DNA"/>
</dbReference>
<evidence type="ECO:0000259" key="6">
    <source>
        <dbReference type="SMART" id="SM00746"/>
    </source>
</evidence>
<evidence type="ECO:0000256" key="3">
    <source>
        <dbReference type="ARBA" id="ARBA00022517"/>
    </source>
</evidence>
<evidence type="ECO:0000313" key="8">
    <source>
        <dbReference type="Proteomes" id="UP000192639"/>
    </source>
</evidence>
<evidence type="ECO:0000256" key="5">
    <source>
        <dbReference type="SAM" id="Coils"/>
    </source>
</evidence>
<evidence type="ECO:0000256" key="1">
    <source>
        <dbReference type="ARBA" id="ARBA00004123"/>
    </source>
</evidence>
<evidence type="ECO:0000256" key="2">
    <source>
        <dbReference type="ARBA" id="ARBA00005647"/>
    </source>
</evidence>
<dbReference type="InterPro" id="IPR038630">
    <property type="entry name" value="L24e/L24_sf"/>
</dbReference>
<dbReference type="Pfam" id="PF01246">
    <property type="entry name" value="Ribosomal_L24e"/>
    <property type="match status" value="1"/>
</dbReference>
<keyword evidence="5" id="KW-0175">Coiled coil</keyword>
<dbReference type="AlphaFoldDB" id="A0A1Y1S8E9"/>
<dbReference type="InterPro" id="IPR011017">
    <property type="entry name" value="TRASH_dom"/>
</dbReference>
<organism evidence="7 8">
    <name type="scientific">Enterospora canceri</name>
    <dbReference type="NCBI Taxonomy" id="1081671"/>
    <lineage>
        <taxon>Eukaryota</taxon>
        <taxon>Fungi</taxon>
        <taxon>Fungi incertae sedis</taxon>
        <taxon>Microsporidia</taxon>
        <taxon>Enterocytozoonidae</taxon>
        <taxon>Enterospora</taxon>
    </lineage>
</organism>
<keyword evidence="4" id="KW-0539">Nucleus</keyword>
<protein>
    <submittedName>
        <fullName evidence="7">RLP24</fullName>
    </submittedName>
</protein>
<reference evidence="7 8" key="1">
    <citation type="journal article" date="2017" name="Environ. Microbiol.">
        <title>Decay of the glycolytic pathway and adaptation to intranuclear parasitism within Enterocytozoonidae microsporidia.</title>
        <authorList>
            <person name="Wiredu Boakye D."/>
            <person name="Jaroenlak P."/>
            <person name="Prachumwat A."/>
            <person name="Williams T.A."/>
            <person name="Bateman K.S."/>
            <person name="Itsathitphaisarn O."/>
            <person name="Sritunyalucksana K."/>
            <person name="Paszkiewicz K.H."/>
            <person name="Moore K.A."/>
            <person name="Stentiford G.D."/>
            <person name="Williams B.A."/>
        </authorList>
    </citation>
    <scope>NUCLEOTIDE SEQUENCE [LARGE SCALE GENOMIC DNA]</scope>
    <source>
        <strain evidence="7 8">GB1</strain>
    </source>
</reference>
<dbReference type="Proteomes" id="UP000192639">
    <property type="component" value="Unassembled WGS sequence"/>
</dbReference>
<dbReference type="FunFam" id="2.30.170.20:FF:000001">
    <property type="entry name" value="probable ribosome biogenesis protein RLP24"/>
    <property type="match status" value="1"/>
</dbReference>
<dbReference type="GO" id="GO:0003735">
    <property type="term" value="F:structural constituent of ribosome"/>
    <property type="evidence" value="ECO:0007669"/>
    <property type="project" value="InterPro"/>
</dbReference>
<feature type="domain" description="TRASH" evidence="6">
    <location>
        <begin position="6"/>
        <end position="44"/>
    </location>
</feature>
<feature type="coiled-coil region" evidence="5">
    <location>
        <begin position="124"/>
        <end position="151"/>
    </location>
</feature>
<dbReference type="GO" id="GO:0042273">
    <property type="term" value="P:ribosomal large subunit biogenesis"/>
    <property type="evidence" value="ECO:0007669"/>
    <property type="project" value="TreeGrafter"/>
</dbReference>
<dbReference type="InterPro" id="IPR056366">
    <property type="entry name" value="Ribosomal_eL24"/>
</dbReference>
<dbReference type="PANTHER" id="PTHR10792:SF8">
    <property type="entry name" value="RIBOSOME BIOGENESIS PROTEIN RLP24-RELATED"/>
    <property type="match status" value="1"/>
</dbReference>
<dbReference type="Gene3D" id="2.30.170.20">
    <property type="entry name" value="Ribosomal protein L24e"/>
    <property type="match status" value="1"/>
</dbReference>
<dbReference type="PANTHER" id="PTHR10792">
    <property type="entry name" value="60S RIBOSOMAL PROTEIN L24"/>
    <property type="match status" value="1"/>
</dbReference>
<dbReference type="GO" id="GO:0005730">
    <property type="term" value="C:nucleolus"/>
    <property type="evidence" value="ECO:0007669"/>
    <property type="project" value="TreeGrafter"/>
</dbReference>
<comment type="similarity">
    <text evidence="2">Belongs to the eukaryotic ribosomal protein eL24 family.</text>
</comment>
<gene>
    <name evidence="7" type="primary">RLP24</name>
    <name evidence="7" type="ORF">ECANGB1_869</name>
</gene>
<accession>A0A1Y1S8E9</accession>
<dbReference type="InterPro" id="IPR000988">
    <property type="entry name" value="Ribosomal_eL24-rel_N"/>
</dbReference>